<name>A0ABR4C7L7_9HELO</name>
<evidence type="ECO:0000313" key="5">
    <source>
        <dbReference type="Proteomes" id="UP001595075"/>
    </source>
</evidence>
<dbReference type="Proteomes" id="UP001595075">
    <property type="component" value="Unassembled WGS sequence"/>
</dbReference>
<dbReference type="InterPro" id="IPR008030">
    <property type="entry name" value="NmrA-like"/>
</dbReference>
<sequence>MSKPTIVVVGATGGQGGSVVRTFQQDGTYEVKGITRNVNSAKSKDLEDATGIYAVIDFFEPFSTKEPEEAIKIETNQGINLAKAAAATPILKHCIWSTLANAGRTSGGKYMIPHFVGKNIINDFIKSDAKLFAKTTFLWNTYYASNLLFPMFKPNILKTSGKYVWLQPSSPNTPILALGDQNTNVGPFALAITQKPELTLPGKFVLGSVESLTTGDLLKTWSAVTGKDAEYVQISLVEFDRLWPNGVSRWGLCLSIGMSLEIRAGQGRIWLRRRI</sequence>
<reference evidence="4 5" key="1">
    <citation type="journal article" date="2024" name="Commun. Biol.">
        <title>Comparative genomic analysis of thermophilic fungi reveals convergent evolutionary adaptations and gene losses.</title>
        <authorList>
            <person name="Steindorff A.S."/>
            <person name="Aguilar-Pontes M.V."/>
            <person name="Robinson A.J."/>
            <person name="Andreopoulos B."/>
            <person name="LaButti K."/>
            <person name="Kuo A."/>
            <person name="Mondo S."/>
            <person name="Riley R."/>
            <person name="Otillar R."/>
            <person name="Haridas S."/>
            <person name="Lipzen A."/>
            <person name="Grimwood J."/>
            <person name="Schmutz J."/>
            <person name="Clum A."/>
            <person name="Reid I.D."/>
            <person name="Moisan M.C."/>
            <person name="Butler G."/>
            <person name="Nguyen T.T.M."/>
            <person name="Dewar K."/>
            <person name="Conant G."/>
            <person name="Drula E."/>
            <person name="Henrissat B."/>
            <person name="Hansel C."/>
            <person name="Singer S."/>
            <person name="Hutchinson M.I."/>
            <person name="de Vries R.P."/>
            <person name="Natvig D.O."/>
            <person name="Powell A.J."/>
            <person name="Tsang A."/>
            <person name="Grigoriev I.V."/>
        </authorList>
    </citation>
    <scope>NUCLEOTIDE SEQUENCE [LARGE SCALE GENOMIC DNA]</scope>
    <source>
        <strain evidence="4 5">CBS 494.80</strain>
    </source>
</reference>
<comment type="similarity">
    <text evidence="1">Belongs to the NmrA-type oxidoreductase family.</text>
</comment>
<dbReference type="SUPFAM" id="SSF51735">
    <property type="entry name" value="NAD(P)-binding Rossmann-fold domains"/>
    <property type="match status" value="1"/>
</dbReference>
<evidence type="ECO:0000259" key="3">
    <source>
        <dbReference type="Pfam" id="PF05368"/>
    </source>
</evidence>
<dbReference type="EMBL" id="JAZHXI010000012">
    <property type="protein sequence ID" value="KAL2065269.1"/>
    <property type="molecule type" value="Genomic_DNA"/>
</dbReference>
<dbReference type="PANTHER" id="PTHR42748:SF28">
    <property type="entry name" value="NMRA-LIKE DOMAIN-CONTAINING PROTEIN"/>
    <property type="match status" value="1"/>
</dbReference>
<comment type="caution">
    <text evidence="4">The sequence shown here is derived from an EMBL/GenBank/DDBJ whole genome shotgun (WGS) entry which is preliminary data.</text>
</comment>
<dbReference type="InterPro" id="IPR051164">
    <property type="entry name" value="NmrA-like_oxidored"/>
</dbReference>
<dbReference type="Pfam" id="PF05368">
    <property type="entry name" value="NmrA"/>
    <property type="match status" value="1"/>
</dbReference>
<keyword evidence="2" id="KW-0521">NADP</keyword>
<dbReference type="Gene3D" id="3.90.25.10">
    <property type="entry name" value="UDP-galactose 4-epimerase, domain 1"/>
    <property type="match status" value="1"/>
</dbReference>
<evidence type="ECO:0000256" key="1">
    <source>
        <dbReference type="ARBA" id="ARBA00006328"/>
    </source>
</evidence>
<dbReference type="Gene3D" id="3.40.50.720">
    <property type="entry name" value="NAD(P)-binding Rossmann-like Domain"/>
    <property type="match status" value="2"/>
</dbReference>
<protein>
    <recommendedName>
        <fullName evidence="3">NmrA-like domain-containing protein</fullName>
    </recommendedName>
</protein>
<accession>A0ABR4C7L7</accession>
<gene>
    <name evidence="4" type="ORF">VTL71DRAFT_2938</name>
</gene>
<proteinExistence type="inferred from homology"/>
<evidence type="ECO:0000313" key="4">
    <source>
        <dbReference type="EMBL" id="KAL2065269.1"/>
    </source>
</evidence>
<evidence type="ECO:0000256" key="2">
    <source>
        <dbReference type="ARBA" id="ARBA00022857"/>
    </source>
</evidence>
<keyword evidence="5" id="KW-1185">Reference proteome</keyword>
<feature type="domain" description="NmrA-like" evidence="3">
    <location>
        <begin position="3"/>
        <end position="245"/>
    </location>
</feature>
<dbReference type="PANTHER" id="PTHR42748">
    <property type="entry name" value="NITROGEN METABOLITE REPRESSION PROTEIN NMRA FAMILY MEMBER"/>
    <property type="match status" value="1"/>
</dbReference>
<organism evidence="4 5">
    <name type="scientific">Oculimacula yallundae</name>
    <dbReference type="NCBI Taxonomy" id="86028"/>
    <lineage>
        <taxon>Eukaryota</taxon>
        <taxon>Fungi</taxon>
        <taxon>Dikarya</taxon>
        <taxon>Ascomycota</taxon>
        <taxon>Pezizomycotina</taxon>
        <taxon>Leotiomycetes</taxon>
        <taxon>Helotiales</taxon>
        <taxon>Ploettnerulaceae</taxon>
        <taxon>Oculimacula</taxon>
    </lineage>
</organism>
<dbReference type="InterPro" id="IPR036291">
    <property type="entry name" value="NAD(P)-bd_dom_sf"/>
</dbReference>